<keyword evidence="7" id="KW-1185">Reference proteome</keyword>
<dbReference type="GO" id="GO:0140663">
    <property type="term" value="F:ATP-dependent FeS chaperone activity"/>
    <property type="evidence" value="ECO:0007669"/>
    <property type="project" value="InterPro"/>
</dbReference>
<dbReference type="GO" id="GO:0005829">
    <property type="term" value="C:cytosol"/>
    <property type="evidence" value="ECO:0007669"/>
    <property type="project" value="TreeGrafter"/>
</dbReference>
<proteinExistence type="predicted"/>
<dbReference type="GO" id="GO:0016226">
    <property type="term" value="P:iron-sulfur cluster assembly"/>
    <property type="evidence" value="ECO:0007669"/>
    <property type="project" value="InterPro"/>
</dbReference>
<dbReference type="GO" id="GO:0051536">
    <property type="term" value="F:iron-sulfur cluster binding"/>
    <property type="evidence" value="ECO:0007669"/>
    <property type="project" value="UniProtKB-KW"/>
</dbReference>
<dbReference type="InterPro" id="IPR033756">
    <property type="entry name" value="YlxH/NBP35"/>
</dbReference>
<dbReference type="InterPro" id="IPR027417">
    <property type="entry name" value="P-loop_NTPase"/>
</dbReference>
<keyword evidence="4" id="KW-0408">Iron</keyword>
<dbReference type="HOGENOM" id="CLU_1489406_0_0_1"/>
<keyword evidence="2" id="KW-0547">Nucleotide-binding</keyword>
<dbReference type="PANTHER" id="PTHR23264:SF35">
    <property type="entry name" value="CYTOSOLIC FE-S CLUSTER ASSEMBLY FACTOR NUBP1"/>
    <property type="match status" value="1"/>
</dbReference>
<gene>
    <name evidence="6" type="ORF">NAPIS_ORF00247</name>
</gene>
<name>T0L3V3_9MICR</name>
<dbReference type="GO" id="GO:0046872">
    <property type="term" value="F:metal ion binding"/>
    <property type="evidence" value="ECO:0007669"/>
    <property type="project" value="UniProtKB-KW"/>
</dbReference>
<dbReference type="Pfam" id="PF10609">
    <property type="entry name" value="ParA"/>
    <property type="match status" value="1"/>
</dbReference>
<reference evidence="6 7" key="1">
    <citation type="journal article" date="2013" name="BMC Genomics">
        <title>Genome sequencing and comparative genomics of honey bee microsporidia, Nosema apis reveal novel insights into host-parasite interactions.</title>
        <authorList>
            <person name="Chen Yp."/>
            <person name="Pettis J.S."/>
            <person name="Zhao Y."/>
            <person name="Liu X."/>
            <person name="Tallon L.J."/>
            <person name="Sadzewicz L.D."/>
            <person name="Li R."/>
            <person name="Zheng H."/>
            <person name="Huang S."/>
            <person name="Zhang X."/>
            <person name="Hamilton M.C."/>
            <person name="Pernal S.F."/>
            <person name="Melathopoulos A.P."/>
            <person name="Yan X."/>
            <person name="Evans J.D."/>
        </authorList>
    </citation>
    <scope>NUCLEOTIDE SEQUENCE [LARGE SCALE GENOMIC DNA]</scope>
    <source>
        <strain evidence="6 7">BRL 01</strain>
    </source>
</reference>
<dbReference type="Gene3D" id="3.40.50.300">
    <property type="entry name" value="P-loop containing nucleotide triphosphate hydrolases"/>
    <property type="match status" value="1"/>
</dbReference>
<dbReference type="EMBL" id="KE646965">
    <property type="protein sequence ID" value="EQB62167.1"/>
    <property type="molecule type" value="Genomic_DNA"/>
</dbReference>
<keyword evidence="3" id="KW-0067">ATP-binding</keyword>
<evidence type="ECO:0000256" key="5">
    <source>
        <dbReference type="ARBA" id="ARBA00023014"/>
    </source>
</evidence>
<sequence length="181" mass="21134">MQDYTNLISENYSCIKIKNNLYTYKINKNSFYNSSTKTNTIRHLLSNIDNKFDIIVLDTPPNITDEHLAILNYLNTDYSILVSTPQLLSFQDVLRQYTFCVKGNIKILGLIENMKKFKCIECKHEQDVFFDSNIKKECEKYNIDYLGSLDINIEYGKKSDNGEVIDEKIFKTLSEKIINLI</sequence>
<evidence type="ECO:0000256" key="3">
    <source>
        <dbReference type="ARBA" id="ARBA00022840"/>
    </source>
</evidence>
<evidence type="ECO:0000313" key="7">
    <source>
        <dbReference type="Proteomes" id="UP000053780"/>
    </source>
</evidence>
<organism evidence="6 7">
    <name type="scientific">Vairimorpha apis BRL 01</name>
    <dbReference type="NCBI Taxonomy" id="1037528"/>
    <lineage>
        <taxon>Eukaryota</taxon>
        <taxon>Fungi</taxon>
        <taxon>Fungi incertae sedis</taxon>
        <taxon>Microsporidia</taxon>
        <taxon>Nosematidae</taxon>
        <taxon>Vairimorpha</taxon>
    </lineage>
</organism>
<keyword evidence="5" id="KW-0411">Iron-sulfur</keyword>
<dbReference type="PANTHER" id="PTHR23264">
    <property type="entry name" value="NUCLEOTIDE-BINDING PROTEIN NBP35 YEAST -RELATED"/>
    <property type="match status" value="1"/>
</dbReference>
<dbReference type="SUPFAM" id="SSF52540">
    <property type="entry name" value="P-loop containing nucleoside triphosphate hydrolases"/>
    <property type="match status" value="1"/>
</dbReference>
<dbReference type="GO" id="GO:0005524">
    <property type="term" value="F:ATP binding"/>
    <property type="evidence" value="ECO:0007669"/>
    <property type="project" value="UniProtKB-KW"/>
</dbReference>
<dbReference type="Proteomes" id="UP000053780">
    <property type="component" value="Unassembled WGS sequence"/>
</dbReference>
<dbReference type="VEuPathDB" id="MicrosporidiaDB:NAPIS_ORF00247"/>
<protein>
    <submittedName>
        <fullName evidence="6">Nbp35-like nucleotide binding protein</fullName>
    </submittedName>
</protein>
<evidence type="ECO:0000313" key="6">
    <source>
        <dbReference type="EMBL" id="EQB62167.1"/>
    </source>
</evidence>
<evidence type="ECO:0000256" key="1">
    <source>
        <dbReference type="ARBA" id="ARBA00022723"/>
    </source>
</evidence>
<dbReference type="AlphaFoldDB" id="T0L3V3"/>
<dbReference type="OrthoDB" id="1741334at2759"/>
<evidence type="ECO:0000256" key="4">
    <source>
        <dbReference type="ARBA" id="ARBA00023004"/>
    </source>
</evidence>
<evidence type="ECO:0000256" key="2">
    <source>
        <dbReference type="ARBA" id="ARBA00022741"/>
    </source>
</evidence>
<accession>T0L3V3</accession>
<dbReference type="InterPro" id="IPR019591">
    <property type="entry name" value="Mrp/NBP35_ATP-bd"/>
</dbReference>
<keyword evidence="1" id="KW-0479">Metal-binding</keyword>